<dbReference type="STRING" id="1227492.C482_04861"/>
<keyword evidence="2" id="KW-0472">Membrane</keyword>
<feature type="region of interest" description="Disordered" evidence="1">
    <location>
        <begin position="1"/>
        <end position="29"/>
    </location>
</feature>
<name>M0AZU4_9EURY</name>
<dbReference type="RefSeq" id="WP_006166337.1">
    <property type="nucleotide sequence ID" value="NZ_AOIN01000035.1"/>
</dbReference>
<dbReference type="PATRIC" id="fig|1227492.4.peg.938"/>
<evidence type="ECO:0000313" key="3">
    <source>
        <dbReference type="EMBL" id="ELZ02959.1"/>
    </source>
</evidence>
<dbReference type="EMBL" id="AOIN01000035">
    <property type="protein sequence ID" value="ELZ02959.1"/>
    <property type="molecule type" value="Genomic_DNA"/>
</dbReference>
<sequence length="94" mass="9835">MPTDTKNTNTNTDANADTDEPTDTNKSKRGRQLVSILRLLAITLLTVGFSGWVLEDGGEVVLESPFVIAFAAGVGCAFASIYLGIFLADGGAGR</sequence>
<comment type="caution">
    <text evidence="3">The sequence shown here is derived from an EMBL/GenBank/DDBJ whole genome shotgun (WGS) entry which is preliminary data.</text>
</comment>
<evidence type="ECO:0000313" key="4">
    <source>
        <dbReference type="Proteomes" id="UP000011693"/>
    </source>
</evidence>
<feature type="compositionally biased region" description="Low complexity" evidence="1">
    <location>
        <begin position="1"/>
        <end position="15"/>
    </location>
</feature>
<keyword evidence="2" id="KW-1133">Transmembrane helix</keyword>
<organism evidence="3 4">
    <name type="scientific">Natrialba chahannaoensis JCM 10990</name>
    <dbReference type="NCBI Taxonomy" id="1227492"/>
    <lineage>
        <taxon>Archaea</taxon>
        <taxon>Methanobacteriati</taxon>
        <taxon>Methanobacteriota</taxon>
        <taxon>Stenosarchaea group</taxon>
        <taxon>Halobacteria</taxon>
        <taxon>Halobacteriales</taxon>
        <taxon>Natrialbaceae</taxon>
        <taxon>Natrialba</taxon>
    </lineage>
</organism>
<dbReference type="AlphaFoldDB" id="M0AZU4"/>
<proteinExistence type="predicted"/>
<accession>M0AZU4</accession>
<dbReference type="Proteomes" id="UP000011693">
    <property type="component" value="Unassembled WGS sequence"/>
</dbReference>
<evidence type="ECO:0008006" key="5">
    <source>
        <dbReference type="Google" id="ProtNLM"/>
    </source>
</evidence>
<feature type="transmembrane region" description="Helical" evidence="2">
    <location>
        <begin position="36"/>
        <end position="54"/>
    </location>
</feature>
<evidence type="ECO:0000256" key="1">
    <source>
        <dbReference type="SAM" id="MobiDB-lite"/>
    </source>
</evidence>
<evidence type="ECO:0000256" key="2">
    <source>
        <dbReference type="SAM" id="Phobius"/>
    </source>
</evidence>
<reference evidence="3 4" key="1">
    <citation type="journal article" date="2014" name="PLoS Genet.">
        <title>Phylogenetically driven sequencing of extremely halophilic archaea reveals strategies for static and dynamic osmo-response.</title>
        <authorList>
            <person name="Becker E.A."/>
            <person name="Seitzer P.M."/>
            <person name="Tritt A."/>
            <person name="Larsen D."/>
            <person name="Krusor M."/>
            <person name="Yao A.I."/>
            <person name="Wu D."/>
            <person name="Madern D."/>
            <person name="Eisen J.A."/>
            <person name="Darling A.E."/>
            <person name="Facciotti M.T."/>
        </authorList>
    </citation>
    <scope>NUCLEOTIDE SEQUENCE [LARGE SCALE GENOMIC DNA]</scope>
    <source>
        <strain evidence="3 4">JCM 10990</strain>
    </source>
</reference>
<feature type="transmembrane region" description="Helical" evidence="2">
    <location>
        <begin position="66"/>
        <end position="88"/>
    </location>
</feature>
<keyword evidence="4" id="KW-1185">Reference proteome</keyword>
<gene>
    <name evidence="3" type="ORF">C482_04861</name>
</gene>
<protein>
    <recommendedName>
        <fullName evidence="5">CT1 solute carrier family 6, member 8</fullName>
    </recommendedName>
</protein>
<keyword evidence="2" id="KW-0812">Transmembrane</keyword>